<dbReference type="Proteomes" id="UP000800096">
    <property type="component" value="Unassembled WGS sequence"/>
</dbReference>
<proteinExistence type="predicted"/>
<gene>
    <name evidence="2" type="ORF">BDU57DRAFT_514636</name>
</gene>
<name>A0A6A5QU12_AMPQU</name>
<keyword evidence="1" id="KW-0732">Signal</keyword>
<keyword evidence="3" id="KW-1185">Reference proteome</keyword>
<feature type="chain" id="PRO_5025461087" description="Secreted protein" evidence="1">
    <location>
        <begin position="19"/>
        <end position="115"/>
    </location>
</feature>
<dbReference type="EMBL" id="ML979134">
    <property type="protein sequence ID" value="KAF1918076.1"/>
    <property type="molecule type" value="Genomic_DNA"/>
</dbReference>
<organism evidence="2 3">
    <name type="scientific">Ampelomyces quisqualis</name>
    <name type="common">Powdery mildew agent</name>
    <dbReference type="NCBI Taxonomy" id="50730"/>
    <lineage>
        <taxon>Eukaryota</taxon>
        <taxon>Fungi</taxon>
        <taxon>Dikarya</taxon>
        <taxon>Ascomycota</taxon>
        <taxon>Pezizomycotina</taxon>
        <taxon>Dothideomycetes</taxon>
        <taxon>Pleosporomycetidae</taxon>
        <taxon>Pleosporales</taxon>
        <taxon>Pleosporineae</taxon>
        <taxon>Phaeosphaeriaceae</taxon>
        <taxon>Ampelomyces</taxon>
    </lineage>
</organism>
<feature type="signal peptide" evidence="1">
    <location>
        <begin position="1"/>
        <end position="18"/>
    </location>
</feature>
<evidence type="ECO:0000313" key="2">
    <source>
        <dbReference type="EMBL" id="KAF1918076.1"/>
    </source>
</evidence>
<protein>
    <recommendedName>
        <fullName evidence="4">Secreted protein</fullName>
    </recommendedName>
</protein>
<dbReference type="AlphaFoldDB" id="A0A6A5QU12"/>
<reference evidence="2" key="1">
    <citation type="journal article" date="2020" name="Stud. Mycol.">
        <title>101 Dothideomycetes genomes: a test case for predicting lifestyles and emergence of pathogens.</title>
        <authorList>
            <person name="Haridas S."/>
            <person name="Albert R."/>
            <person name="Binder M."/>
            <person name="Bloem J."/>
            <person name="Labutti K."/>
            <person name="Salamov A."/>
            <person name="Andreopoulos B."/>
            <person name="Baker S."/>
            <person name="Barry K."/>
            <person name="Bills G."/>
            <person name="Bluhm B."/>
            <person name="Cannon C."/>
            <person name="Castanera R."/>
            <person name="Culley D."/>
            <person name="Daum C."/>
            <person name="Ezra D."/>
            <person name="Gonzalez J."/>
            <person name="Henrissat B."/>
            <person name="Kuo A."/>
            <person name="Liang C."/>
            <person name="Lipzen A."/>
            <person name="Lutzoni F."/>
            <person name="Magnuson J."/>
            <person name="Mondo S."/>
            <person name="Nolan M."/>
            <person name="Ohm R."/>
            <person name="Pangilinan J."/>
            <person name="Park H.-J."/>
            <person name="Ramirez L."/>
            <person name="Alfaro M."/>
            <person name="Sun H."/>
            <person name="Tritt A."/>
            <person name="Yoshinaga Y."/>
            <person name="Zwiers L.-H."/>
            <person name="Turgeon B."/>
            <person name="Goodwin S."/>
            <person name="Spatafora J."/>
            <person name="Crous P."/>
            <person name="Grigoriev I."/>
        </authorList>
    </citation>
    <scope>NUCLEOTIDE SEQUENCE</scope>
    <source>
        <strain evidence="2">HMLAC05119</strain>
    </source>
</reference>
<evidence type="ECO:0000313" key="3">
    <source>
        <dbReference type="Proteomes" id="UP000800096"/>
    </source>
</evidence>
<evidence type="ECO:0000256" key="1">
    <source>
        <dbReference type="SAM" id="SignalP"/>
    </source>
</evidence>
<sequence length="115" mass="13039">MLFSCILSLTALATIATAYSVQFYTHSSGTVEILDEYRDSECQQIRWPSGYAAELVYFVNFRNTASLGFPIPTKIVVYSDAKCREGGKEVKPSVLLLWYRKGRKLEEMVGSFELH</sequence>
<evidence type="ECO:0008006" key="4">
    <source>
        <dbReference type="Google" id="ProtNLM"/>
    </source>
</evidence>
<accession>A0A6A5QU12</accession>